<evidence type="ECO:0000259" key="2">
    <source>
        <dbReference type="Pfam" id="PF00326"/>
    </source>
</evidence>
<reference evidence="3 4" key="1">
    <citation type="journal article" date="2014" name="PLoS ONE">
        <title>The first complete genome sequence of the class fimbriimonadia in the phylum armatimonadetes.</title>
        <authorList>
            <person name="Hu Z.Y."/>
            <person name="Wang Y.Z."/>
            <person name="Im W.T."/>
            <person name="Wang S.Y."/>
            <person name="Zhao G.P."/>
            <person name="Zheng H.J."/>
            <person name="Quan Z.X."/>
        </authorList>
    </citation>
    <scope>NUCLEOTIDE SEQUENCE [LARGE SCALE GENOMIC DNA]</scope>
    <source>
        <strain evidence="3">Gsoil 348</strain>
    </source>
</reference>
<dbReference type="eggNOG" id="COG1506">
    <property type="taxonomic scope" value="Bacteria"/>
</dbReference>
<keyword evidence="1" id="KW-0732">Signal</keyword>
<dbReference type="Gene3D" id="3.40.50.1820">
    <property type="entry name" value="alpha/beta hydrolase"/>
    <property type="match status" value="1"/>
</dbReference>
<name>A0A068NPH0_FIMGI</name>
<dbReference type="OrthoDB" id="9764953at2"/>
<feature type="domain" description="Peptidase S9 prolyl oligopeptidase catalytic" evidence="2">
    <location>
        <begin position="329"/>
        <end position="478"/>
    </location>
</feature>
<dbReference type="Proteomes" id="UP000027982">
    <property type="component" value="Chromosome"/>
</dbReference>
<dbReference type="InterPro" id="IPR029058">
    <property type="entry name" value="AB_hydrolase_fold"/>
</dbReference>
<keyword evidence="4" id="KW-1185">Reference proteome</keyword>
<dbReference type="AlphaFoldDB" id="A0A068NPH0"/>
<proteinExistence type="predicted"/>
<dbReference type="GO" id="GO:0006508">
    <property type="term" value="P:proteolysis"/>
    <property type="evidence" value="ECO:0007669"/>
    <property type="project" value="InterPro"/>
</dbReference>
<evidence type="ECO:0000313" key="4">
    <source>
        <dbReference type="Proteomes" id="UP000027982"/>
    </source>
</evidence>
<evidence type="ECO:0000256" key="1">
    <source>
        <dbReference type="ARBA" id="ARBA00022729"/>
    </source>
</evidence>
<evidence type="ECO:0000313" key="3">
    <source>
        <dbReference type="EMBL" id="AIE85346.1"/>
    </source>
</evidence>
<dbReference type="STRING" id="661478.OP10G_1978"/>
<dbReference type="PANTHER" id="PTHR43037">
    <property type="entry name" value="UNNAMED PRODUCT-RELATED"/>
    <property type="match status" value="1"/>
</dbReference>
<dbReference type="KEGG" id="fgi:OP10G_1978"/>
<accession>A0A068NPH0</accession>
<dbReference type="SUPFAM" id="SSF53474">
    <property type="entry name" value="alpha/beta-Hydrolases"/>
    <property type="match status" value="1"/>
</dbReference>
<sequence>MIHALIGFTFRQAPIEIREGLVIGGVAAPGRVPVVQDAIVAKLVRGEPVLPTAGDSLTTPRGSTVLWKGAKAGSGGRFESPELGGSGYLFTSVDMPDDRTMILEASGHNLVYVNGVPRAGDPYGYGYLRLPVRLHKGANSLLFSVGRGWMRARLVPTTGPYRLETADLTLPDVIPSDTGNLMGGVVVMNASPSDATDLSISCSSAGKTVTTKLPRIPALSVRKVRFDFPASAKDLDLMLTKNGVPFHSAMVGIRRRTAGQTYKRTFISAIDGSVQYYAVNPSTKPDPSNALILSLHGASVEAIGQADAYSPKAWATLVAPTNRRPYGFDWEEWGRMDAMEVLGVAGARIPHDPKRVVVTGHSMGGHGTWSVGSLYPSRFGAVAPSAGWVSFWSYGGGWEPREATLPEAMLRRAMSPSDTLARITNLAAQKVYVLHGDADDNVPVGQARTMKRALANLGIEFGYHEEPGAGHWWGSQCVDYPELMATLEAARISDFATVDFTTPDPAVSANCGWITVLQQISPRMVSRVRGDTGGLTTENVRSIRFEQALPSLTLDGQKFSNLSAKAVLVKTGSNWAAGQVPATARHLGFSGPLKQAFRDRFVLVYGTSGSAEENEWSRNKARFEAESFYYRGNGSPEVVSDAEFLKGDYAGRNAAVYGNSTTNLAWAALLGKSPIRLGRGALNVGEKKISADGSAVAFLYPSERRLVAAIGGADLAGMRLTDRLPVFGSGTAFPDWMVLSPEAAEKGTKGILAAGFFGPDWGLASGEAAWRE</sequence>
<dbReference type="Pfam" id="PF00326">
    <property type="entry name" value="Peptidase_S9"/>
    <property type="match status" value="1"/>
</dbReference>
<dbReference type="EMBL" id="CP007139">
    <property type="protein sequence ID" value="AIE85346.1"/>
    <property type="molecule type" value="Genomic_DNA"/>
</dbReference>
<gene>
    <name evidence="3" type="ORF">OP10G_1978</name>
</gene>
<organism evidence="3 4">
    <name type="scientific">Fimbriimonas ginsengisoli Gsoil 348</name>
    <dbReference type="NCBI Taxonomy" id="661478"/>
    <lineage>
        <taxon>Bacteria</taxon>
        <taxon>Bacillati</taxon>
        <taxon>Armatimonadota</taxon>
        <taxon>Fimbriimonadia</taxon>
        <taxon>Fimbriimonadales</taxon>
        <taxon>Fimbriimonadaceae</taxon>
        <taxon>Fimbriimonas</taxon>
    </lineage>
</organism>
<dbReference type="InterPro" id="IPR001375">
    <property type="entry name" value="Peptidase_S9_cat"/>
</dbReference>
<dbReference type="InterPro" id="IPR050955">
    <property type="entry name" value="Plant_Biomass_Hydrol_Est"/>
</dbReference>
<dbReference type="HOGENOM" id="CLU_018337_0_0_0"/>
<dbReference type="GO" id="GO:0008236">
    <property type="term" value="F:serine-type peptidase activity"/>
    <property type="evidence" value="ECO:0007669"/>
    <property type="project" value="InterPro"/>
</dbReference>
<dbReference type="PANTHER" id="PTHR43037:SF4">
    <property type="entry name" value="PEPTIDASE S9 PROLYL OLIGOPEPTIDASE CATALYTIC DOMAIN-CONTAINING PROTEIN"/>
    <property type="match status" value="1"/>
</dbReference>
<dbReference type="RefSeq" id="WP_025226077.1">
    <property type="nucleotide sequence ID" value="NZ_CP007139.1"/>
</dbReference>
<protein>
    <submittedName>
        <fullName evidence="3">Putative esterase</fullName>
    </submittedName>
</protein>